<protein>
    <submittedName>
        <fullName evidence="3">DExH-box ATP-dependent RNA helicase DExH13</fullName>
    </submittedName>
</protein>
<name>A0ABD1ALC6_CARAN</name>
<dbReference type="AlphaFoldDB" id="A0ABD1ALC6"/>
<dbReference type="Pfam" id="PF21188">
    <property type="entry name" value="BRR2_plug"/>
    <property type="match status" value="1"/>
</dbReference>
<evidence type="ECO:0000256" key="1">
    <source>
        <dbReference type="SAM" id="MobiDB-lite"/>
    </source>
</evidence>
<keyword evidence="3" id="KW-0067">ATP-binding</keyword>
<keyword evidence="4" id="KW-1185">Reference proteome</keyword>
<feature type="region of interest" description="Disordered" evidence="1">
    <location>
        <begin position="19"/>
        <end position="99"/>
    </location>
</feature>
<gene>
    <name evidence="3" type="ORF">V5N11_001942</name>
</gene>
<keyword evidence="3" id="KW-0547">Nucleotide-binding</keyword>
<feature type="compositionally biased region" description="Basic and acidic residues" evidence="1">
    <location>
        <begin position="81"/>
        <end position="99"/>
    </location>
</feature>
<comment type="caution">
    <text evidence="3">The sequence shown here is derived from an EMBL/GenBank/DDBJ whole genome shotgun (WGS) entry which is preliminary data.</text>
</comment>
<sequence length="225" mass="25370">MANLGGGGAEEQARLKQYGYKANSSLVLNSDERRRDTHDEPSGEPESLRGKIDPKSFGDRVVRGRPHELDERLNKSKKKKERDDDRLSARESKRPRLREVSVLTDTDDGVYQPQTRETRAAYETMLNIIQQQLGGQPLSIICGAADEILAVLKNESVKNHEKKMEIEKLLSTISNQFFNQLVVIGKRITEYQEGGESVTEKASEDDGLDYDVGVALEFEEDDDDE</sequence>
<reference evidence="3 4" key="1">
    <citation type="submission" date="2024-04" db="EMBL/GenBank/DDBJ databases">
        <title>Genome assembly C_amara_ONT_v2.</title>
        <authorList>
            <person name="Yant L."/>
            <person name="Moore C."/>
            <person name="Slenker M."/>
        </authorList>
    </citation>
    <scope>NUCLEOTIDE SEQUENCE [LARGE SCALE GENOMIC DNA]</scope>
    <source>
        <tissue evidence="3">Leaf</tissue>
    </source>
</reference>
<dbReference type="Proteomes" id="UP001558713">
    <property type="component" value="Unassembled WGS sequence"/>
</dbReference>
<organism evidence="3 4">
    <name type="scientific">Cardamine amara subsp. amara</name>
    <dbReference type="NCBI Taxonomy" id="228776"/>
    <lineage>
        <taxon>Eukaryota</taxon>
        <taxon>Viridiplantae</taxon>
        <taxon>Streptophyta</taxon>
        <taxon>Embryophyta</taxon>
        <taxon>Tracheophyta</taxon>
        <taxon>Spermatophyta</taxon>
        <taxon>Magnoliopsida</taxon>
        <taxon>eudicotyledons</taxon>
        <taxon>Gunneridae</taxon>
        <taxon>Pentapetalae</taxon>
        <taxon>rosids</taxon>
        <taxon>malvids</taxon>
        <taxon>Brassicales</taxon>
        <taxon>Brassicaceae</taxon>
        <taxon>Cardamineae</taxon>
        <taxon>Cardamine</taxon>
    </lineage>
</organism>
<evidence type="ECO:0000313" key="3">
    <source>
        <dbReference type="EMBL" id="KAL1206931.1"/>
    </source>
</evidence>
<keyword evidence="3" id="KW-0347">Helicase</keyword>
<proteinExistence type="predicted"/>
<keyword evidence="3" id="KW-0378">Hydrolase</keyword>
<evidence type="ECO:0000313" key="4">
    <source>
        <dbReference type="Proteomes" id="UP001558713"/>
    </source>
</evidence>
<dbReference type="InterPro" id="IPR048863">
    <property type="entry name" value="BRR2_plug"/>
</dbReference>
<feature type="domain" description="Pre-mRNA-splicing helicase BRR2-like plug" evidence="2">
    <location>
        <begin position="118"/>
        <end position="182"/>
    </location>
</feature>
<dbReference type="EMBL" id="JBANAX010000493">
    <property type="protein sequence ID" value="KAL1206931.1"/>
    <property type="molecule type" value="Genomic_DNA"/>
</dbReference>
<accession>A0ABD1ALC6</accession>
<dbReference type="GO" id="GO:0004386">
    <property type="term" value="F:helicase activity"/>
    <property type="evidence" value="ECO:0007669"/>
    <property type="project" value="UniProtKB-KW"/>
</dbReference>
<evidence type="ECO:0000259" key="2">
    <source>
        <dbReference type="Pfam" id="PF21188"/>
    </source>
</evidence>
<feature type="compositionally biased region" description="Basic and acidic residues" evidence="1">
    <location>
        <begin position="30"/>
        <end position="74"/>
    </location>
</feature>